<dbReference type="InterPro" id="IPR040064">
    <property type="entry name" value="MoaA-like"/>
</dbReference>
<dbReference type="Pfam" id="PF06463">
    <property type="entry name" value="Mob_synth_C"/>
    <property type="match status" value="1"/>
</dbReference>
<evidence type="ECO:0000256" key="7">
    <source>
        <dbReference type="ARBA" id="ARBA00023014"/>
    </source>
</evidence>
<dbReference type="InterPro" id="IPR010505">
    <property type="entry name" value="MoaA_twitch"/>
</dbReference>
<evidence type="ECO:0000256" key="3">
    <source>
        <dbReference type="ARBA" id="ARBA00022485"/>
    </source>
</evidence>
<dbReference type="Proteomes" id="UP001305815">
    <property type="component" value="Chromosome"/>
</dbReference>
<keyword evidence="7" id="KW-0411">Iron-sulfur</keyword>
<keyword evidence="13" id="KW-1185">Reference proteome</keyword>
<dbReference type="SFLD" id="SFLDS00029">
    <property type="entry name" value="Radical_SAM"/>
    <property type="match status" value="1"/>
</dbReference>
<dbReference type="InterPro" id="IPR013483">
    <property type="entry name" value="MoaA"/>
</dbReference>
<evidence type="ECO:0000313" key="13">
    <source>
        <dbReference type="Proteomes" id="UP001305815"/>
    </source>
</evidence>
<dbReference type="SFLD" id="SFLDG01386">
    <property type="entry name" value="main_SPASM_domain-containing"/>
    <property type="match status" value="1"/>
</dbReference>
<dbReference type="NCBIfam" id="TIGR02666">
    <property type="entry name" value="moaA"/>
    <property type="match status" value="1"/>
</dbReference>
<evidence type="ECO:0000256" key="6">
    <source>
        <dbReference type="ARBA" id="ARBA00023004"/>
    </source>
</evidence>
<dbReference type="PROSITE" id="PS01305">
    <property type="entry name" value="MOAA_NIFB_PQQE"/>
    <property type="match status" value="1"/>
</dbReference>
<comment type="cofactor">
    <cofactor evidence="1">
        <name>[4Fe-4S] cluster</name>
        <dbReference type="ChEBI" id="CHEBI:49883"/>
    </cofactor>
</comment>
<gene>
    <name evidence="12" type="primary">moaA</name>
    <name evidence="12" type="ORF">Lac1_08940</name>
</gene>
<keyword evidence="8" id="KW-0501">Molybdenum cofactor biosynthesis</keyword>
<dbReference type="CDD" id="cd01335">
    <property type="entry name" value="Radical_SAM"/>
    <property type="match status" value="1"/>
</dbReference>
<evidence type="ECO:0000313" key="12">
    <source>
        <dbReference type="EMBL" id="BDZ76711.1"/>
    </source>
</evidence>
<dbReference type="InterPro" id="IPR007197">
    <property type="entry name" value="rSAM"/>
</dbReference>
<sequence length="338" mass="37752">MQDQYGREINYLRISITDRCNLRCRYCMPEGIKTVSMAEILTYEEIIMVVQCAARLGIRHIKVTGGEPLVRKGCAGLIRRLKEVPGIETVTLTTNGILLAEHLEALKEAGVDGINISMDTRDRELFRMITGGGEIKTVLQAVEKALHIGVKVKINAVSLDWEKMAEEGGFPKPDQSAGWIGMTKLAKEMPVDVRFIEMMPIGLGKSIQSMSHKELLEQMKKRYPDMEESPGVHGCGPARYYHIPGFLGDIGFISAIHGKFCQDCNRVRLTAQGYLKTCLCYEDGIDLKHILRSLDEAACREENIEEAIRNAVWEKACAHCFEKPSDMTEENPMSSIGG</sequence>
<evidence type="ECO:0000256" key="2">
    <source>
        <dbReference type="ARBA" id="ARBA00012167"/>
    </source>
</evidence>
<keyword evidence="9" id="KW-0456">Lyase</keyword>
<dbReference type="Pfam" id="PF04055">
    <property type="entry name" value="Radical_SAM"/>
    <property type="match status" value="1"/>
</dbReference>
<name>A0ABM8I1H0_9FIRM</name>
<comment type="catalytic activity">
    <reaction evidence="10">
        <text>GTP + AH2 + S-adenosyl-L-methionine = (8S)-3',8-cyclo-7,8-dihydroguanosine 5'-triphosphate + 5'-deoxyadenosine + L-methionine + A + H(+)</text>
        <dbReference type="Rhea" id="RHEA:49576"/>
        <dbReference type="ChEBI" id="CHEBI:13193"/>
        <dbReference type="ChEBI" id="CHEBI:15378"/>
        <dbReference type="ChEBI" id="CHEBI:17319"/>
        <dbReference type="ChEBI" id="CHEBI:17499"/>
        <dbReference type="ChEBI" id="CHEBI:37565"/>
        <dbReference type="ChEBI" id="CHEBI:57844"/>
        <dbReference type="ChEBI" id="CHEBI:59789"/>
        <dbReference type="ChEBI" id="CHEBI:131766"/>
        <dbReference type="EC" id="4.1.99.22"/>
    </reaction>
</comment>
<dbReference type="InterPro" id="IPR050105">
    <property type="entry name" value="MoCo_biosynth_MoaA/MoaC"/>
</dbReference>
<protein>
    <recommendedName>
        <fullName evidence="2">GTP 3',8-cyclase</fullName>
        <ecNumber evidence="2">4.1.99.22</ecNumber>
    </recommendedName>
</protein>
<dbReference type="EMBL" id="AP027742">
    <property type="protein sequence ID" value="BDZ76711.1"/>
    <property type="molecule type" value="Genomic_DNA"/>
</dbReference>
<dbReference type="SFLD" id="SFLDG01067">
    <property type="entry name" value="SPASM/twitch_domain_containing"/>
    <property type="match status" value="1"/>
</dbReference>
<feature type="domain" description="Radical SAM core" evidence="11">
    <location>
        <begin position="4"/>
        <end position="239"/>
    </location>
</feature>
<dbReference type="PROSITE" id="PS51918">
    <property type="entry name" value="RADICAL_SAM"/>
    <property type="match status" value="1"/>
</dbReference>
<dbReference type="PANTHER" id="PTHR22960">
    <property type="entry name" value="MOLYBDOPTERIN COFACTOR SYNTHESIS PROTEIN A"/>
    <property type="match status" value="1"/>
</dbReference>
<keyword evidence="6" id="KW-0408">Iron</keyword>
<accession>A0ABM8I1H0</accession>
<keyword evidence="5" id="KW-0479">Metal-binding</keyword>
<dbReference type="InterPro" id="IPR006638">
    <property type="entry name" value="Elp3/MiaA/NifB-like_rSAM"/>
</dbReference>
<evidence type="ECO:0000256" key="9">
    <source>
        <dbReference type="ARBA" id="ARBA00023239"/>
    </source>
</evidence>
<proteinExistence type="predicted"/>
<dbReference type="SFLD" id="SFLDG01383">
    <property type="entry name" value="cyclic_pyranopterin_phosphate"/>
    <property type="match status" value="1"/>
</dbReference>
<dbReference type="CDD" id="cd21117">
    <property type="entry name" value="Twitch_MoaA"/>
    <property type="match status" value="1"/>
</dbReference>
<dbReference type="RefSeq" id="WP_316266312.1">
    <property type="nucleotide sequence ID" value="NZ_AP027742.1"/>
</dbReference>
<dbReference type="SMART" id="SM00729">
    <property type="entry name" value="Elp3"/>
    <property type="match status" value="1"/>
</dbReference>
<evidence type="ECO:0000256" key="5">
    <source>
        <dbReference type="ARBA" id="ARBA00022723"/>
    </source>
</evidence>
<dbReference type="EC" id="4.1.99.22" evidence="2"/>
<dbReference type="PANTHER" id="PTHR22960:SF0">
    <property type="entry name" value="MOLYBDENUM COFACTOR BIOSYNTHESIS PROTEIN 1"/>
    <property type="match status" value="1"/>
</dbReference>
<reference evidence="13" key="1">
    <citation type="journal article" date="2023" name="Int. J. Syst. Evol. Microbiol.">
        <title>Claveliimonas bilis gen. nov., sp. nov., deoxycholic acid-producing bacteria isolated from human faeces, and reclassification of Sellimonas monacensis Zenner et al. 2021 as Claveliimonas monacensis comb. nov.</title>
        <authorList>
            <person name="Hisatomi A."/>
            <person name="Kastawa N.W.E.P.G."/>
            <person name="Song I."/>
            <person name="Ohkuma M."/>
            <person name="Fukiya S."/>
            <person name="Sakamoto M."/>
        </authorList>
    </citation>
    <scope>NUCLEOTIDE SEQUENCE [LARGE SCALE GENOMIC DNA]</scope>
    <source>
        <strain evidence="13">12BBH14</strain>
    </source>
</reference>
<keyword evidence="4" id="KW-0949">S-adenosyl-L-methionine</keyword>
<dbReference type="InterPro" id="IPR000385">
    <property type="entry name" value="MoaA_NifB_PqqE_Fe-S-bd_CS"/>
</dbReference>
<evidence type="ECO:0000256" key="10">
    <source>
        <dbReference type="ARBA" id="ARBA00048697"/>
    </source>
</evidence>
<evidence type="ECO:0000256" key="1">
    <source>
        <dbReference type="ARBA" id="ARBA00001966"/>
    </source>
</evidence>
<keyword evidence="3" id="KW-0004">4Fe-4S</keyword>
<evidence type="ECO:0000259" key="11">
    <source>
        <dbReference type="PROSITE" id="PS51918"/>
    </source>
</evidence>
<evidence type="ECO:0000256" key="4">
    <source>
        <dbReference type="ARBA" id="ARBA00022691"/>
    </source>
</evidence>
<organism evidence="12 13">
    <name type="scientific">Claveliimonas bilis</name>
    <dbReference type="NCBI Taxonomy" id="3028070"/>
    <lineage>
        <taxon>Bacteria</taxon>
        <taxon>Bacillati</taxon>
        <taxon>Bacillota</taxon>
        <taxon>Clostridia</taxon>
        <taxon>Lachnospirales</taxon>
        <taxon>Lachnospiraceae</taxon>
        <taxon>Claveliimonas</taxon>
    </lineage>
</organism>
<evidence type="ECO:0000256" key="8">
    <source>
        <dbReference type="ARBA" id="ARBA00023150"/>
    </source>
</evidence>